<dbReference type="InterPro" id="IPR017972">
    <property type="entry name" value="Cyt_P450_CS"/>
</dbReference>
<dbReference type="EMBL" id="BPVZ01000022">
    <property type="protein sequence ID" value="GKV04526.1"/>
    <property type="molecule type" value="Genomic_DNA"/>
</dbReference>
<keyword evidence="3 9" id="KW-0349">Heme</keyword>
<dbReference type="Proteomes" id="UP001054252">
    <property type="component" value="Unassembled WGS sequence"/>
</dbReference>
<dbReference type="Pfam" id="PF00067">
    <property type="entry name" value="p450"/>
    <property type="match status" value="1"/>
</dbReference>
<dbReference type="SUPFAM" id="SSF48264">
    <property type="entry name" value="Cytochrome P450"/>
    <property type="match status" value="1"/>
</dbReference>
<dbReference type="PRINTS" id="PR00463">
    <property type="entry name" value="EP450I"/>
</dbReference>
<gene>
    <name evidence="12" type="ORF">SLEP1_g16679</name>
</gene>
<dbReference type="InterPro" id="IPR002401">
    <property type="entry name" value="Cyt_P450_E_grp-I"/>
</dbReference>
<keyword evidence="13" id="KW-1185">Reference proteome</keyword>
<evidence type="ECO:0008006" key="14">
    <source>
        <dbReference type="Google" id="ProtNLM"/>
    </source>
</evidence>
<keyword evidence="7 10" id="KW-0503">Monooxygenase</keyword>
<proteinExistence type="inferred from homology"/>
<evidence type="ECO:0000256" key="6">
    <source>
        <dbReference type="ARBA" id="ARBA00023004"/>
    </source>
</evidence>
<evidence type="ECO:0000256" key="9">
    <source>
        <dbReference type="PIRSR" id="PIRSR602401-1"/>
    </source>
</evidence>
<dbReference type="InterPro" id="IPR001128">
    <property type="entry name" value="Cyt_P450"/>
</dbReference>
<evidence type="ECO:0000256" key="10">
    <source>
        <dbReference type="RuleBase" id="RU000461"/>
    </source>
</evidence>
<comment type="similarity">
    <text evidence="2 10">Belongs to the cytochrome P450 family.</text>
</comment>
<reference evidence="12 13" key="1">
    <citation type="journal article" date="2021" name="Commun. Biol.">
        <title>The genome of Shorea leprosula (Dipterocarpaceae) highlights the ecological relevance of drought in aseasonal tropical rainforests.</title>
        <authorList>
            <person name="Ng K.K.S."/>
            <person name="Kobayashi M.J."/>
            <person name="Fawcett J.A."/>
            <person name="Hatakeyama M."/>
            <person name="Paape T."/>
            <person name="Ng C.H."/>
            <person name="Ang C.C."/>
            <person name="Tnah L.H."/>
            <person name="Lee C.T."/>
            <person name="Nishiyama T."/>
            <person name="Sese J."/>
            <person name="O'Brien M.J."/>
            <person name="Copetti D."/>
            <person name="Mohd Noor M.I."/>
            <person name="Ong R.C."/>
            <person name="Putra M."/>
            <person name="Sireger I.Z."/>
            <person name="Indrioko S."/>
            <person name="Kosugi Y."/>
            <person name="Izuno A."/>
            <person name="Isagi Y."/>
            <person name="Lee S.L."/>
            <person name="Shimizu K.K."/>
        </authorList>
    </citation>
    <scope>NUCLEOTIDE SEQUENCE [LARGE SCALE GENOMIC DNA]</scope>
    <source>
        <strain evidence="12">214</strain>
    </source>
</reference>
<dbReference type="GO" id="GO:0005506">
    <property type="term" value="F:iron ion binding"/>
    <property type="evidence" value="ECO:0007669"/>
    <property type="project" value="InterPro"/>
</dbReference>
<evidence type="ECO:0000256" key="2">
    <source>
        <dbReference type="ARBA" id="ARBA00010617"/>
    </source>
</evidence>
<dbReference type="InterPro" id="IPR050651">
    <property type="entry name" value="Plant_Cytochrome_P450_Monoox"/>
</dbReference>
<comment type="caution">
    <text evidence="12">The sequence shown here is derived from an EMBL/GenBank/DDBJ whole genome shotgun (WGS) entry which is preliminary data.</text>
</comment>
<evidence type="ECO:0000313" key="13">
    <source>
        <dbReference type="Proteomes" id="UP001054252"/>
    </source>
</evidence>
<dbReference type="PRINTS" id="PR00385">
    <property type="entry name" value="P450"/>
</dbReference>
<name>A0AAV5IXL1_9ROSI</name>
<dbReference type="GO" id="GO:0016705">
    <property type="term" value="F:oxidoreductase activity, acting on paired donors, with incorporation or reduction of molecular oxygen"/>
    <property type="evidence" value="ECO:0007669"/>
    <property type="project" value="InterPro"/>
</dbReference>
<evidence type="ECO:0000256" key="8">
    <source>
        <dbReference type="ARBA" id="ARBA00023136"/>
    </source>
</evidence>
<keyword evidence="11" id="KW-0175">Coiled coil</keyword>
<keyword evidence="4 9" id="KW-0479">Metal-binding</keyword>
<dbReference type="AlphaFoldDB" id="A0AAV5IXL1"/>
<evidence type="ECO:0000256" key="3">
    <source>
        <dbReference type="ARBA" id="ARBA00022617"/>
    </source>
</evidence>
<dbReference type="PANTHER" id="PTHR47947">
    <property type="entry name" value="CYTOCHROME P450 82C3-RELATED"/>
    <property type="match status" value="1"/>
</dbReference>
<sequence length="501" mass="56994">MFLHVILFAALYVITTHFLHKIRKLPPIPFPTLPIIGHLHLLKKPLYRSLSKIANQHGPLILLHFGSRRVLVVSSPEAAEECFTKNDVVFANRPHLLAGKHLGYNYTSLAWASYGDHWRNLRRISSIEILSTNRLQLLSGIRSDEIRLLVQKLFKNQNQTVDVKSAFFELTLNVMMRMMAGKRYYGDSVAEVEEAKRFRDLITKTFLYGGATNMGDFLPVLRWVSNSEKRLVNLQEERDQFMQELVDECRRRLENENKNNSLPGAKNKTMIEVLLSLQKSEPHNYRDENIRSAMLVLLAAGTDTSAGTMEWAMSLLLNNPEALKKAQVEMDNVVGSSRLVEESDLGKLSYLHCIINETMRMYPAGPLLLPHESSQECFVGGYRIPRGTMLLVNQWAIHNDPKIWGEPEKFRPERFQGLEGNRDGFKLMPFGSGRRSCPGEGLATRMVGLTLASVIQAFEWERIGEEMVDMTEGTGLTMPKAQALQARCRPRQAMVDLLSKI</sequence>
<organism evidence="12 13">
    <name type="scientific">Rubroshorea leprosula</name>
    <dbReference type="NCBI Taxonomy" id="152421"/>
    <lineage>
        <taxon>Eukaryota</taxon>
        <taxon>Viridiplantae</taxon>
        <taxon>Streptophyta</taxon>
        <taxon>Embryophyta</taxon>
        <taxon>Tracheophyta</taxon>
        <taxon>Spermatophyta</taxon>
        <taxon>Magnoliopsida</taxon>
        <taxon>eudicotyledons</taxon>
        <taxon>Gunneridae</taxon>
        <taxon>Pentapetalae</taxon>
        <taxon>rosids</taxon>
        <taxon>malvids</taxon>
        <taxon>Malvales</taxon>
        <taxon>Dipterocarpaceae</taxon>
        <taxon>Rubroshorea</taxon>
    </lineage>
</organism>
<dbReference type="GO" id="GO:0016020">
    <property type="term" value="C:membrane"/>
    <property type="evidence" value="ECO:0007669"/>
    <property type="project" value="UniProtKB-SubCell"/>
</dbReference>
<protein>
    <recommendedName>
        <fullName evidence="14">Cytochrome P450</fullName>
    </recommendedName>
</protein>
<dbReference type="PROSITE" id="PS00086">
    <property type="entry name" value="CYTOCHROME_P450"/>
    <property type="match status" value="1"/>
</dbReference>
<keyword evidence="8" id="KW-0472">Membrane</keyword>
<dbReference type="GO" id="GO:0020037">
    <property type="term" value="F:heme binding"/>
    <property type="evidence" value="ECO:0007669"/>
    <property type="project" value="InterPro"/>
</dbReference>
<comment type="cofactor">
    <cofactor evidence="9">
        <name>heme</name>
        <dbReference type="ChEBI" id="CHEBI:30413"/>
    </cofactor>
</comment>
<keyword evidence="5 10" id="KW-0560">Oxidoreductase</keyword>
<evidence type="ECO:0000313" key="12">
    <source>
        <dbReference type="EMBL" id="GKV04526.1"/>
    </source>
</evidence>
<keyword evidence="6 9" id="KW-0408">Iron</keyword>
<accession>A0AAV5IXL1</accession>
<feature type="binding site" description="axial binding residue" evidence="9">
    <location>
        <position position="437"/>
    </location>
    <ligand>
        <name>heme</name>
        <dbReference type="ChEBI" id="CHEBI:30413"/>
    </ligand>
    <ligandPart>
        <name>Fe</name>
        <dbReference type="ChEBI" id="CHEBI:18248"/>
    </ligandPart>
</feature>
<dbReference type="FunFam" id="1.10.630.10:FF:000023">
    <property type="entry name" value="Cytochrome P450 family protein"/>
    <property type="match status" value="1"/>
</dbReference>
<comment type="subcellular location">
    <subcellularLocation>
        <location evidence="1">Membrane</location>
    </subcellularLocation>
</comment>
<dbReference type="Gene3D" id="1.10.630.10">
    <property type="entry name" value="Cytochrome P450"/>
    <property type="match status" value="1"/>
</dbReference>
<dbReference type="PANTHER" id="PTHR47947:SF24">
    <property type="entry name" value="ISOFLAVONE 2'-HYDROXYLASE-LIKE"/>
    <property type="match status" value="1"/>
</dbReference>
<evidence type="ECO:0000256" key="11">
    <source>
        <dbReference type="SAM" id="Coils"/>
    </source>
</evidence>
<evidence type="ECO:0000256" key="1">
    <source>
        <dbReference type="ARBA" id="ARBA00004370"/>
    </source>
</evidence>
<dbReference type="InterPro" id="IPR036396">
    <property type="entry name" value="Cyt_P450_sf"/>
</dbReference>
<evidence type="ECO:0000256" key="4">
    <source>
        <dbReference type="ARBA" id="ARBA00022723"/>
    </source>
</evidence>
<evidence type="ECO:0000256" key="5">
    <source>
        <dbReference type="ARBA" id="ARBA00023002"/>
    </source>
</evidence>
<dbReference type="GO" id="GO:0004497">
    <property type="term" value="F:monooxygenase activity"/>
    <property type="evidence" value="ECO:0007669"/>
    <property type="project" value="UniProtKB-KW"/>
</dbReference>
<evidence type="ECO:0000256" key="7">
    <source>
        <dbReference type="ARBA" id="ARBA00023033"/>
    </source>
</evidence>
<feature type="coiled-coil region" evidence="11">
    <location>
        <begin position="224"/>
        <end position="251"/>
    </location>
</feature>
<dbReference type="CDD" id="cd20653">
    <property type="entry name" value="CYP81"/>
    <property type="match status" value="1"/>
</dbReference>